<accession>A0A8X8X5K0</accession>
<organism evidence="3">
    <name type="scientific">Salvia splendens</name>
    <name type="common">Scarlet sage</name>
    <dbReference type="NCBI Taxonomy" id="180675"/>
    <lineage>
        <taxon>Eukaryota</taxon>
        <taxon>Viridiplantae</taxon>
        <taxon>Streptophyta</taxon>
        <taxon>Embryophyta</taxon>
        <taxon>Tracheophyta</taxon>
        <taxon>Spermatophyta</taxon>
        <taxon>Magnoliopsida</taxon>
        <taxon>eudicotyledons</taxon>
        <taxon>Gunneridae</taxon>
        <taxon>Pentapetalae</taxon>
        <taxon>asterids</taxon>
        <taxon>lamiids</taxon>
        <taxon>Lamiales</taxon>
        <taxon>Lamiaceae</taxon>
        <taxon>Nepetoideae</taxon>
        <taxon>Mentheae</taxon>
        <taxon>Salviinae</taxon>
        <taxon>Salvia</taxon>
        <taxon>Salvia subgen. Calosphace</taxon>
        <taxon>core Calosphace</taxon>
    </lineage>
</organism>
<keyword evidence="4" id="KW-1185">Reference proteome</keyword>
<evidence type="ECO:0000313" key="3">
    <source>
        <dbReference type="EMBL" id="KAG6406539.1"/>
    </source>
</evidence>
<dbReference type="EMBL" id="PNBA02000012">
    <property type="protein sequence ID" value="KAG6406539.1"/>
    <property type="molecule type" value="Genomic_DNA"/>
</dbReference>
<evidence type="ECO:0000256" key="1">
    <source>
        <dbReference type="SAM" id="MobiDB-lite"/>
    </source>
</evidence>
<reference evidence="3" key="1">
    <citation type="submission" date="2018-01" db="EMBL/GenBank/DDBJ databases">
        <authorList>
            <person name="Mao J.F."/>
        </authorList>
    </citation>
    <scope>NUCLEOTIDE SEQUENCE</scope>
    <source>
        <strain evidence="3">Huo1</strain>
        <tissue evidence="3">Leaf</tissue>
    </source>
</reference>
<comment type="caution">
    <text evidence="3">The sequence shown here is derived from an EMBL/GenBank/DDBJ whole genome shotgun (WGS) entry which is preliminary data.</text>
</comment>
<feature type="domain" description="ZF-HD dimerization-type" evidence="2">
    <location>
        <begin position="41"/>
        <end position="67"/>
    </location>
</feature>
<name>A0A8X8X5K0_SALSN</name>
<feature type="region of interest" description="Disordered" evidence="1">
    <location>
        <begin position="1"/>
        <end position="21"/>
    </location>
</feature>
<proteinExistence type="predicted"/>
<dbReference type="Pfam" id="PF04770">
    <property type="entry name" value="ZF-HD_dimer"/>
    <property type="match status" value="1"/>
</dbReference>
<protein>
    <recommendedName>
        <fullName evidence="2">ZF-HD dimerization-type domain-containing protein</fullName>
    </recommendedName>
</protein>
<gene>
    <name evidence="3" type="ORF">SASPL_134143</name>
</gene>
<sequence>MKMQMRRLQRGAEQDSPAVARPSSFPKLELFTDFDVSTTCTAASIGKYAVDGCCEFMPAGEGTTVALRSFGIDGG</sequence>
<evidence type="ECO:0000259" key="2">
    <source>
        <dbReference type="Pfam" id="PF04770"/>
    </source>
</evidence>
<dbReference type="InterPro" id="IPR006456">
    <property type="entry name" value="ZF_HD_homeobox_Cys/His_dimer"/>
</dbReference>
<dbReference type="Proteomes" id="UP000298416">
    <property type="component" value="Unassembled WGS sequence"/>
</dbReference>
<evidence type="ECO:0000313" key="4">
    <source>
        <dbReference type="Proteomes" id="UP000298416"/>
    </source>
</evidence>
<dbReference type="AlphaFoldDB" id="A0A8X8X5K0"/>
<reference evidence="3" key="2">
    <citation type="submission" date="2020-08" db="EMBL/GenBank/DDBJ databases">
        <title>Plant Genome Project.</title>
        <authorList>
            <person name="Zhang R.-G."/>
        </authorList>
    </citation>
    <scope>NUCLEOTIDE SEQUENCE</scope>
    <source>
        <strain evidence="3">Huo1</strain>
        <tissue evidence="3">Leaf</tissue>
    </source>
</reference>